<evidence type="ECO:0000313" key="3">
    <source>
        <dbReference type="EMBL" id="TVT31665.1"/>
    </source>
</evidence>
<proteinExistence type="predicted"/>
<dbReference type="Proteomes" id="UP000319142">
    <property type="component" value="Unassembled WGS sequence"/>
</dbReference>
<gene>
    <name evidence="3" type="ORF">FHK81_14310</name>
</gene>
<dbReference type="CDD" id="cd06170">
    <property type="entry name" value="LuxR_C_like"/>
    <property type="match status" value="1"/>
</dbReference>
<dbReference type="PANTHER" id="PTHR43214">
    <property type="entry name" value="TWO-COMPONENT RESPONSE REGULATOR"/>
    <property type="match status" value="1"/>
</dbReference>
<dbReference type="InterPro" id="IPR039420">
    <property type="entry name" value="WalR-like"/>
</dbReference>
<dbReference type="RefSeq" id="WP_273134417.1">
    <property type="nucleotide sequence ID" value="NZ_VMRX01000039.1"/>
</dbReference>
<feature type="domain" description="HTH luxR-type" evidence="2">
    <location>
        <begin position="132"/>
        <end position="197"/>
    </location>
</feature>
<organism evidence="3 4">
    <name type="scientific">Marinobacter vinifirmus</name>
    <dbReference type="NCBI Taxonomy" id="355591"/>
    <lineage>
        <taxon>Bacteria</taxon>
        <taxon>Pseudomonadati</taxon>
        <taxon>Pseudomonadota</taxon>
        <taxon>Gammaproteobacteria</taxon>
        <taxon>Pseudomonadales</taxon>
        <taxon>Marinobacteraceae</taxon>
        <taxon>Marinobacter</taxon>
    </lineage>
</organism>
<dbReference type="SMART" id="SM00421">
    <property type="entry name" value="HTH_LUXR"/>
    <property type="match status" value="1"/>
</dbReference>
<evidence type="ECO:0000256" key="1">
    <source>
        <dbReference type="ARBA" id="ARBA00023125"/>
    </source>
</evidence>
<dbReference type="GO" id="GO:0003677">
    <property type="term" value="F:DNA binding"/>
    <property type="evidence" value="ECO:0007669"/>
    <property type="project" value="UniProtKB-KW"/>
</dbReference>
<dbReference type="Gene3D" id="3.40.50.2300">
    <property type="match status" value="1"/>
</dbReference>
<protein>
    <submittedName>
        <fullName evidence="3">Response regulator transcription factor</fullName>
    </submittedName>
</protein>
<dbReference type="PROSITE" id="PS00622">
    <property type="entry name" value="HTH_LUXR_1"/>
    <property type="match status" value="1"/>
</dbReference>
<dbReference type="EMBL" id="VMRX01000039">
    <property type="protein sequence ID" value="TVT31665.1"/>
    <property type="molecule type" value="Genomic_DNA"/>
</dbReference>
<name>A0A558B566_9GAMM</name>
<evidence type="ECO:0000313" key="4">
    <source>
        <dbReference type="Proteomes" id="UP000319142"/>
    </source>
</evidence>
<sequence length="202" mass="22525">MRVAITSKSFNAPHWREFFDETISLEGVPGDILKPEVKSIWISTALRGWKQLASSLIVSKKVVVILTLSPSSEEAKAAFGLGVRAYLHAAASAELLQNVSTTIEAGGYWLPQDMLLRLVGQFNDVLPAKQDKDSKLACLTQRELEVCREVAHGHPNKRIAKNLGITERTVKEHLSRSFAKLSVKDRMQLMLLMNGNHRQQPL</sequence>
<keyword evidence="1" id="KW-0238">DNA-binding</keyword>
<dbReference type="GO" id="GO:0006355">
    <property type="term" value="P:regulation of DNA-templated transcription"/>
    <property type="evidence" value="ECO:0007669"/>
    <property type="project" value="InterPro"/>
</dbReference>
<dbReference type="PROSITE" id="PS50043">
    <property type="entry name" value="HTH_LUXR_2"/>
    <property type="match status" value="1"/>
</dbReference>
<dbReference type="InterPro" id="IPR000792">
    <property type="entry name" value="Tscrpt_reg_LuxR_C"/>
</dbReference>
<accession>A0A558B566</accession>
<dbReference type="InterPro" id="IPR016032">
    <property type="entry name" value="Sig_transdc_resp-reg_C-effctor"/>
</dbReference>
<reference evidence="3 4" key="1">
    <citation type="submission" date="2019-07" db="EMBL/GenBank/DDBJ databases">
        <title>The pathways for chlorine oxyanion respiration interact through the shared metabolite chlorate.</title>
        <authorList>
            <person name="Barnum T.P."/>
            <person name="Cheng Y."/>
            <person name="Hill K.A."/>
            <person name="Lucas L.N."/>
            <person name="Carlson H.K."/>
            <person name="Coates J.D."/>
        </authorList>
    </citation>
    <scope>NUCLEOTIDE SEQUENCE [LARGE SCALE GENOMIC DNA]</scope>
    <source>
        <strain evidence="3">UCB</strain>
    </source>
</reference>
<comment type="caution">
    <text evidence="3">The sequence shown here is derived from an EMBL/GenBank/DDBJ whole genome shotgun (WGS) entry which is preliminary data.</text>
</comment>
<dbReference type="Pfam" id="PF00196">
    <property type="entry name" value="GerE"/>
    <property type="match status" value="1"/>
</dbReference>
<dbReference type="PRINTS" id="PR00038">
    <property type="entry name" value="HTHLUXR"/>
</dbReference>
<dbReference type="SUPFAM" id="SSF46894">
    <property type="entry name" value="C-terminal effector domain of the bipartite response regulators"/>
    <property type="match status" value="1"/>
</dbReference>
<evidence type="ECO:0000259" key="2">
    <source>
        <dbReference type="PROSITE" id="PS50043"/>
    </source>
</evidence>
<dbReference type="AlphaFoldDB" id="A0A558B566"/>